<dbReference type="EMBL" id="KN549895">
    <property type="protein sequence ID" value="KHJ95654.1"/>
    <property type="molecule type" value="Genomic_DNA"/>
</dbReference>
<proteinExistence type="predicted"/>
<sequence length="111" mass="12461">MDDTEDPWIGQWLMLTSTSIAMSGCFKPKEFNTKSYHRDDGWHKNLKCQTSSSTDYVVLSADKYGTPIAIGAGSVSKVVRCNDRSKWVATKGGKEIELRDVFCYVMPKSNN</sequence>
<reference evidence="1 2" key="1">
    <citation type="submission" date="2014-03" db="EMBL/GenBank/DDBJ databases">
        <title>Draft genome of the hookworm Oesophagostomum dentatum.</title>
        <authorList>
            <person name="Mitreva M."/>
        </authorList>
    </citation>
    <scope>NUCLEOTIDE SEQUENCE [LARGE SCALE GENOMIC DNA]</scope>
    <source>
        <strain evidence="1 2">OD-Hann</strain>
    </source>
</reference>
<organism evidence="1 2">
    <name type="scientific">Oesophagostomum dentatum</name>
    <name type="common">Nodular worm</name>
    <dbReference type="NCBI Taxonomy" id="61180"/>
    <lineage>
        <taxon>Eukaryota</taxon>
        <taxon>Metazoa</taxon>
        <taxon>Ecdysozoa</taxon>
        <taxon>Nematoda</taxon>
        <taxon>Chromadorea</taxon>
        <taxon>Rhabditida</taxon>
        <taxon>Rhabditina</taxon>
        <taxon>Rhabditomorpha</taxon>
        <taxon>Strongyloidea</taxon>
        <taxon>Strongylidae</taxon>
        <taxon>Oesophagostomum</taxon>
    </lineage>
</organism>
<evidence type="ECO:0000313" key="2">
    <source>
        <dbReference type="Proteomes" id="UP000053660"/>
    </source>
</evidence>
<evidence type="ECO:0000313" key="1">
    <source>
        <dbReference type="EMBL" id="KHJ95654.1"/>
    </source>
</evidence>
<name>A0A0B1TEJ6_OESDE</name>
<accession>A0A0B1TEJ6</accession>
<protein>
    <submittedName>
        <fullName evidence="1">Uncharacterized protein</fullName>
    </submittedName>
</protein>
<dbReference type="AlphaFoldDB" id="A0A0B1TEJ6"/>
<gene>
    <name evidence="1" type="ORF">OESDEN_04399</name>
</gene>
<dbReference type="OrthoDB" id="5858496at2759"/>
<dbReference type="Proteomes" id="UP000053660">
    <property type="component" value="Unassembled WGS sequence"/>
</dbReference>
<keyword evidence="2" id="KW-1185">Reference proteome</keyword>